<name>A0ABN0YYH2_9ACTN</name>
<dbReference type="PRINTS" id="PR00294">
    <property type="entry name" value="SSBTLNINHBTR"/>
</dbReference>
<keyword evidence="7" id="KW-1015">Disulfide bond</keyword>
<dbReference type="EMBL" id="BAAABX010000051">
    <property type="protein sequence ID" value="GAA0421472.1"/>
    <property type="molecule type" value="Genomic_DNA"/>
</dbReference>
<dbReference type="Proteomes" id="UP001500879">
    <property type="component" value="Unassembled WGS sequence"/>
</dbReference>
<evidence type="ECO:0000256" key="5">
    <source>
        <dbReference type="ARBA" id="ARBA00022690"/>
    </source>
</evidence>
<dbReference type="InterPro" id="IPR036819">
    <property type="entry name" value="Subtilisin_inhibitor-like_sf"/>
</dbReference>
<dbReference type="Pfam" id="PF00720">
    <property type="entry name" value="SSI"/>
    <property type="match status" value="1"/>
</dbReference>
<evidence type="ECO:0000313" key="12">
    <source>
        <dbReference type="Proteomes" id="UP001500879"/>
    </source>
</evidence>
<feature type="signal peptide" evidence="9">
    <location>
        <begin position="1"/>
        <end position="28"/>
    </location>
</feature>
<evidence type="ECO:0000256" key="9">
    <source>
        <dbReference type="SAM" id="SignalP"/>
    </source>
</evidence>
<evidence type="ECO:0000256" key="2">
    <source>
        <dbReference type="ARBA" id="ARBA00010472"/>
    </source>
</evidence>
<evidence type="ECO:0000256" key="1">
    <source>
        <dbReference type="ARBA" id="ARBA00004613"/>
    </source>
</evidence>
<evidence type="ECO:0000256" key="3">
    <source>
        <dbReference type="ARBA" id="ARBA00011738"/>
    </source>
</evidence>
<keyword evidence="5 8" id="KW-0646">Protease inhibitor</keyword>
<proteinExistence type="inferred from homology"/>
<evidence type="ECO:0000256" key="4">
    <source>
        <dbReference type="ARBA" id="ARBA00022525"/>
    </source>
</evidence>
<feature type="chain" id="PRO_5047396441" description="Subtilisin inhibitor domain-containing protein" evidence="9">
    <location>
        <begin position="29"/>
        <end position="135"/>
    </location>
</feature>
<accession>A0ABN0YYH2</accession>
<dbReference type="SUPFAM" id="SSF55399">
    <property type="entry name" value="Subtilisin inhibitor"/>
    <property type="match status" value="1"/>
</dbReference>
<keyword evidence="12" id="KW-1185">Reference proteome</keyword>
<evidence type="ECO:0000256" key="7">
    <source>
        <dbReference type="ARBA" id="ARBA00023157"/>
    </source>
</evidence>
<dbReference type="InterPro" id="IPR000691">
    <property type="entry name" value="Prot_inh_I16_SSI"/>
</dbReference>
<evidence type="ECO:0000256" key="8">
    <source>
        <dbReference type="RuleBase" id="RU003471"/>
    </source>
</evidence>
<evidence type="ECO:0000256" key="6">
    <source>
        <dbReference type="ARBA" id="ARBA00022900"/>
    </source>
</evidence>
<comment type="subunit">
    <text evidence="3">Homodimer.</text>
</comment>
<reference evidence="11 12" key="1">
    <citation type="journal article" date="2019" name="Int. J. Syst. Evol. Microbiol.">
        <title>The Global Catalogue of Microorganisms (GCM) 10K type strain sequencing project: providing services to taxonomists for standard genome sequencing and annotation.</title>
        <authorList>
            <consortium name="The Broad Institute Genomics Platform"/>
            <consortium name="The Broad Institute Genome Sequencing Center for Infectious Disease"/>
            <person name="Wu L."/>
            <person name="Ma J."/>
        </authorList>
    </citation>
    <scope>NUCLEOTIDE SEQUENCE [LARGE SCALE GENOMIC DNA]</scope>
    <source>
        <strain evidence="11 12">JCM 4788</strain>
    </source>
</reference>
<protein>
    <recommendedName>
        <fullName evidence="10">Subtilisin inhibitor domain-containing protein</fullName>
    </recommendedName>
</protein>
<feature type="domain" description="Subtilisin inhibitor" evidence="10">
    <location>
        <begin position="40"/>
        <end position="119"/>
    </location>
</feature>
<comment type="similarity">
    <text evidence="2 8">Belongs to the protease inhibitor I16 (SSI) family.</text>
</comment>
<comment type="subcellular location">
    <subcellularLocation>
        <location evidence="1">Secreted</location>
    </subcellularLocation>
</comment>
<keyword evidence="9" id="KW-0732">Signal</keyword>
<evidence type="ECO:0000259" key="10">
    <source>
        <dbReference type="Pfam" id="PF00720"/>
    </source>
</evidence>
<organism evidence="11 12">
    <name type="scientific">Streptomyces luteireticuli</name>
    <dbReference type="NCBI Taxonomy" id="173858"/>
    <lineage>
        <taxon>Bacteria</taxon>
        <taxon>Bacillati</taxon>
        <taxon>Actinomycetota</taxon>
        <taxon>Actinomycetes</taxon>
        <taxon>Kitasatosporales</taxon>
        <taxon>Streptomycetaceae</taxon>
        <taxon>Streptomyces</taxon>
    </lineage>
</organism>
<dbReference type="InterPro" id="IPR023549">
    <property type="entry name" value="Subtilisin_inhibitor"/>
</dbReference>
<comment type="caution">
    <text evidence="11">The sequence shown here is derived from an EMBL/GenBank/DDBJ whole genome shotgun (WGS) entry which is preliminary data.</text>
</comment>
<keyword evidence="6 8" id="KW-0722">Serine protease inhibitor</keyword>
<evidence type="ECO:0000313" key="11">
    <source>
        <dbReference type="EMBL" id="GAA0421472.1"/>
    </source>
</evidence>
<dbReference type="Gene3D" id="3.30.350.10">
    <property type="entry name" value="Subtilisin inhibitor-like"/>
    <property type="match status" value="1"/>
</dbReference>
<sequence length="135" mass="13888">MSVRTTTITAAAATVVTAALLVPPPAPAAAVAPEQRGRLLLTLSGTEHTWIRGVRLVCPASGGRQHPHAAEACAGLAAAGGRPDALPRTERLCPAEEEPVEASAEGDWGGAPVRWKRTFRGACALDAATGAVFRF</sequence>
<keyword evidence="4" id="KW-0964">Secreted</keyword>
<dbReference type="RefSeq" id="WP_344027968.1">
    <property type="nucleotide sequence ID" value="NZ_BAAABX010000051.1"/>
</dbReference>
<gene>
    <name evidence="11" type="ORF">GCM10010357_48520</name>
</gene>